<dbReference type="EMBL" id="CP012672">
    <property type="protein sequence ID" value="AUX30725.1"/>
    <property type="molecule type" value="Genomic_DNA"/>
</dbReference>
<protein>
    <submittedName>
        <fullName evidence="1">Uncharacterized protein</fullName>
    </submittedName>
</protein>
<gene>
    <name evidence="1" type="ORF">SOCE836_028360</name>
</gene>
<evidence type="ECO:0000313" key="1">
    <source>
        <dbReference type="EMBL" id="AUX30725.1"/>
    </source>
</evidence>
<accession>A0A4P2QLA7</accession>
<dbReference type="AlphaFoldDB" id="A0A4P2QLA7"/>
<name>A0A4P2QLA7_SORCE</name>
<sequence length="75" mass="7837">MGPLCGEGAVDALGAVDRAAAPCGAPLGRTSSLYHGSLWPGQHRLPIMALVEALAGDSWKRSRENRFDVVAHVAV</sequence>
<proteinExistence type="predicted"/>
<dbReference type="RefSeq" id="WP_129574639.1">
    <property type="nucleotide sequence ID" value="NZ_CP012672.1"/>
</dbReference>
<dbReference type="Proteomes" id="UP000295497">
    <property type="component" value="Chromosome"/>
</dbReference>
<organism evidence="1 2">
    <name type="scientific">Sorangium cellulosum</name>
    <name type="common">Polyangium cellulosum</name>
    <dbReference type="NCBI Taxonomy" id="56"/>
    <lineage>
        <taxon>Bacteria</taxon>
        <taxon>Pseudomonadati</taxon>
        <taxon>Myxococcota</taxon>
        <taxon>Polyangia</taxon>
        <taxon>Polyangiales</taxon>
        <taxon>Polyangiaceae</taxon>
        <taxon>Sorangium</taxon>
    </lineage>
</organism>
<reference evidence="1 2" key="1">
    <citation type="submission" date="2015-09" db="EMBL/GenBank/DDBJ databases">
        <title>Sorangium comparison.</title>
        <authorList>
            <person name="Zaburannyi N."/>
            <person name="Bunk B."/>
            <person name="Overmann J."/>
            <person name="Mueller R."/>
        </authorList>
    </citation>
    <scope>NUCLEOTIDE SEQUENCE [LARGE SCALE GENOMIC DNA]</scope>
    <source>
        <strain evidence="1 2">So ce836</strain>
    </source>
</reference>
<evidence type="ECO:0000313" key="2">
    <source>
        <dbReference type="Proteomes" id="UP000295497"/>
    </source>
</evidence>